<dbReference type="InterPro" id="IPR000477">
    <property type="entry name" value="RT_dom"/>
</dbReference>
<dbReference type="InterPro" id="IPR043128">
    <property type="entry name" value="Rev_trsase/Diguanyl_cyclase"/>
</dbReference>
<proteinExistence type="predicted"/>
<dbReference type="Pfam" id="PF00078">
    <property type="entry name" value="RVT_1"/>
    <property type="match status" value="1"/>
</dbReference>
<dbReference type="CDD" id="cd01647">
    <property type="entry name" value="RT_LTR"/>
    <property type="match status" value="1"/>
</dbReference>
<feature type="domain" description="Reverse transcriptase" evidence="1">
    <location>
        <begin position="69"/>
        <end position="213"/>
    </location>
</feature>
<reference evidence="2 3" key="1">
    <citation type="submission" date="2014-09" db="EMBL/GenBank/DDBJ databases">
        <authorList>
            <person name="Magalhaes I.L.F."/>
            <person name="Oliveira U."/>
            <person name="Santos F.R."/>
            <person name="Vidigal T.H.D.A."/>
            <person name="Brescovit A.D."/>
            <person name="Santos A.J."/>
        </authorList>
    </citation>
    <scope>NUCLEOTIDE SEQUENCE [LARGE SCALE GENOMIC DNA]</scope>
</reference>
<sequence length="213" mass="24012">MADAKTLVPAKYHEFLDVFDPGGAARLSPHRSFDHKIDLLPGATPPDRPLYPCSAAQLAELKEYLDDVLERKFIRRVESHAASPVIFVKKKDGTNRLCVDYRGLNAITVKNRYPIPLIGEQLDRLQGATHLTALDLLGAYNLLRIAKGHEWKTAFKTRFGLFEYLVMPFGLCNAPATFQALMNSIFHDLLDICVVVYLDDILIFTRGSQEDHD</sequence>
<dbReference type="SUPFAM" id="SSF56672">
    <property type="entry name" value="DNA/RNA polymerases"/>
    <property type="match status" value="1"/>
</dbReference>
<dbReference type="Gene3D" id="3.30.70.270">
    <property type="match status" value="1"/>
</dbReference>
<dbReference type="EMBL" id="CCYA01000173">
    <property type="protein sequence ID" value="CEH12606.1"/>
    <property type="molecule type" value="Genomic_DNA"/>
</dbReference>
<dbReference type="PANTHER" id="PTHR24559:SF440">
    <property type="entry name" value="RIBONUCLEASE H"/>
    <property type="match status" value="1"/>
</dbReference>
<dbReference type="PROSITE" id="PS50878">
    <property type="entry name" value="RT_POL"/>
    <property type="match status" value="1"/>
</dbReference>
<dbReference type="PANTHER" id="PTHR24559">
    <property type="entry name" value="TRANSPOSON TY3-I GAG-POL POLYPROTEIN"/>
    <property type="match status" value="1"/>
</dbReference>
<dbReference type="STRING" id="401625.A0A0P1BAH5"/>
<dbReference type="AlphaFoldDB" id="A0A0P1BAH5"/>
<organism evidence="2 3">
    <name type="scientific">Ceraceosorus bombacis</name>
    <dbReference type="NCBI Taxonomy" id="401625"/>
    <lineage>
        <taxon>Eukaryota</taxon>
        <taxon>Fungi</taxon>
        <taxon>Dikarya</taxon>
        <taxon>Basidiomycota</taxon>
        <taxon>Ustilaginomycotina</taxon>
        <taxon>Exobasidiomycetes</taxon>
        <taxon>Ceraceosorales</taxon>
        <taxon>Ceraceosoraceae</taxon>
        <taxon>Ceraceosorus</taxon>
    </lineage>
</organism>
<dbReference type="Gene3D" id="3.10.10.10">
    <property type="entry name" value="HIV Type 1 Reverse Transcriptase, subunit A, domain 1"/>
    <property type="match status" value="1"/>
</dbReference>
<evidence type="ECO:0000313" key="2">
    <source>
        <dbReference type="EMBL" id="CEH12606.1"/>
    </source>
</evidence>
<dbReference type="InterPro" id="IPR043502">
    <property type="entry name" value="DNA/RNA_pol_sf"/>
</dbReference>
<evidence type="ECO:0000259" key="1">
    <source>
        <dbReference type="PROSITE" id="PS50878"/>
    </source>
</evidence>
<keyword evidence="3" id="KW-1185">Reference proteome</keyword>
<protein>
    <submittedName>
        <fullName evidence="2">Retrotransposon nucleocapsid protein</fullName>
    </submittedName>
</protein>
<dbReference type="Proteomes" id="UP000054845">
    <property type="component" value="Unassembled WGS sequence"/>
</dbReference>
<evidence type="ECO:0000313" key="3">
    <source>
        <dbReference type="Proteomes" id="UP000054845"/>
    </source>
</evidence>
<accession>A0A0P1BAH5</accession>
<name>A0A0P1BAH5_9BASI</name>
<dbReference type="OrthoDB" id="3250101at2759"/>
<dbReference type="InterPro" id="IPR053134">
    <property type="entry name" value="RNA-dir_DNA_polymerase"/>
</dbReference>